<evidence type="ECO:0000256" key="6">
    <source>
        <dbReference type="ARBA" id="ARBA00022989"/>
    </source>
</evidence>
<evidence type="ECO:0000259" key="11">
    <source>
        <dbReference type="PROSITE" id="PS50929"/>
    </source>
</evidence>
<dbReference type="GO" id="GO:0016887">
    <property type="term" value="F:ATP hydrolysis activity"/>
    <property type="evidence" value="ECO:0007669"/>
    <property type="project" value="InterPro"/>
</dbReference>
<dbReference type="InterPro" id="IPR003439">
    <property type="entry name" value="ABC_transporter-like_ATP-bd"/>
</dbReference>
<dbReference type="InterPro" id="IPR017871">
    <property type="entry name" value="ABC_transporter-like_CS"/>
</dbReference>
<dbReference type="GO" id="GO:0005743">
    <property type="term" value="C:mitochondrial inner membrane"/>
    <property type="evidence" value="ECO:0007669"/>
    <property type="project" value="TreeGrafter"/>
</dbReference>
<feature type="transmembrane region" description="Helical" evidence="9">
    <location>
        <begin position="71"/>
        <end position="92"/>
    </location>
</feature>
<accession>A0AAW2YGY2</accession>
<evidence type="ECO:0000259" key="10">
    <source>
        <dbReference type="PROSITE" id="PS50893"/>
    </source>
</evidence>
<dbReference type="Pfam" id="PF00005">
    <property type="entry name" value="ABC_tran"/>
    <property type="match status" value="1"/>
</dbReference>
<dbReference type="InterPro" id="IPR003593">
    <property type="entry name" value="AAA+_ATPase"/>
</dbReference>
<evidence type="ECO:0000313" key="13">
    <source>
        <dbReference type="Proteomes" id="UP001431209"/>
    </source>
</evidence>
<dbReference type="Pfam" id="PF00664">
    <property type="entry name" value="ABC_membrane"/>
    <property type="match status" value="1"/>
</dbReference>
<dbReference type="Proteomes" id="UP001431209">
    <property type="component" value="Unassembled WGS sequence"/>
</dbReference>
<dbReference type="InterPro" id="IPR011527">
    <property type="entry name" value="ABC1_TM_dom"/>
</dbReference>
<dbReference type="EMBL" id="JAOPGA020000036">
    <property type="protein sequence ID" value="KAL0476427.1"/>
    <property type="molecule type" value="Genomic_DNA"/>
</dbReference>
<name>A0AAW2YGY2_9EUKA</name>
<dbReference type="FunFam" id="3.40.50.300:FF:000186">
    <property type="entry name" value="ATP-binding cassette sub-family B member 7, mitochondrial"/>
    <property type="match status" value="1"/>
</dbReference>
<dbReference type="Gene3D" id="1.20.1560.10">
    <property type="entry name" value="ABC transporter type 1, transmembrane domain"/>
    <property type="match status" value="1"/>
</dbReference>
<dbReference type="PROSITE" id="PS50929">
    <property type="entry name" value="ABC_TM1F"/>
    <property type="match status" value="1"/>
</dbReference>
<feature type="domain" description="ABC transmembrane type-1" evidence="11">
    <location>
        <begin position="72"/>
        <end position="355"/>
    </location>
</feature>
<feature type="domain" description="ABC transporter" evidence="10">
    <location>
        <begin position="389"/>
        <end position="624"/>
    </location>
</feature>
<organism evidence="12 13">
    <name type="scientific">Acrasis kona</name>
    <dbReference type="NCBI Taxonomy" id="1008807"/>
    <lineage>
        <taxon>Eukaryota</taxon>
        <taxon>Discoba</taxon>
        <taxon>Heterolobosea</taxon>
        <taxon>Tetramitia</taxon>
        <taxon>Eutetramitia</taxon>
        <taxon>Acrasidae</taxon>
        <taxon>Acrasis</taxon>
    </lineage>
</organism>
<proteinExistence type="predicted"/>
<dbReference type="SUPFAM" id="SSF52540">
    <property type="entry name" value="P-loop containing nucleoside triphosphate hydrolases"/>
    <property type="match status" value="1"/>
</dbReference>
<comment type="caution">
    <text evidence="12">The sequence shown here is derived from an EMBL/GenBank/DDBJ whole genome shotgun (WGS) entry which is preliminary data.</text>
</comment>
<evidence type="ECO:0000256" key="7">
    <source>
        <dbReference type="ARBA" id="ARBA00023136"/>
    </source>
</evidence>
<evidence type="ECO:0000313" key="12">
    <source>
        <dbReference type="EMBL" id="KAL0476427.1"/>
    </source>
</evidence>
<evidence type="ECO:0000256" key="8">
    <source>
        <dbReference type="SAM" id="MobiDB-lite"/>
    </source>
</evidence>
<feature type="region of interest" description="Disordered" evidence="8">
    <location>
        <begin position="16"/>
        <end position="38"/>
    </location>
</feature>
<keyword evidence="2" id="KW-0813">Transport</keyword>
<feature type="compositionally biased region" description="Basic and acidic residues" evidence="8">
    <location>
        <begin position="16"/>
        <end position="25"/>
    </location>
</feature>
<dbReference type="SUPFAM" id="SSF90123">
    <property type="entry name" value="ABC transporter transmembrane region"/>
    <property type="match status" value="1"/>
</dbReference>
<gene>
    <name evidence="12" type="ORF">AKO1_006282</name>
</gene>
<evidence type="ECO:0000256" key="1">
    <source>
        <dbReference type="ARBA" id="ARBA00004225"/>
    </source>
</evidence>
<keyword evidence="3 9" id="KW-0812">Transmembrane</keyword>
<evidence type="ECO:0000256" key="5">
    <source>
        <dbReference type="ARBA" id="ARBA00022840"/>
    </source>
</evidence>
<dbReference type="GO" id="GO:0005524">
    <property type="term" value="F:ATP binding"/>
    <property type="evidence" value="ECO:0007669"/>
    <property type="project" value="UniProtKB-KW"/>
</dbReference>
<sequence length="653" mass="73641">MGNIATNAWRQIRGVQDHSQLHDQENPPTRGVSNDEKPTQTMLEKIKKHYMILTKLLPYLWPNTWDLRLRVVVSLACLILGKVVSVSVPFAYKAAVDTLSRTGDFEFPLLAIILYGCGGLAKEFLGNLRDTVFIKVQNVAQMNAAVDLFRHLHSLSIGFHINRKTGGVLRGIDRGTRGINFLTSFLLFNILPIFLELALVCIIMIISYTAWISIVTFTIVVIYMVFTVLITEWRTKFRQEMNTAENEANDKAVDSLLNYETVKFFSAEQHEINRYRDSFAKYNAQAQKSQASLAILNVGQSLLISVGQLSVMLMAAQQVGKGNMTVGDFVLVNTFVLQLYVPLNFLGTSYRMIKQSLTDLENMFDLLNEVPSVKDVPKPLEFHPQSGEIEFQDVKFKYNDEREVLKGISFKVPAGKQLAIVGPSGAGKTTINRLLFRFYDPTQGRILIDGIDISKVRQSDLRKYVGIVPQDTVLFNDTVRYNVQYGNFEAGDQEVNEAAQTAQILKKIEEFPMGWETKVGERGLRLSGGEKQRVAIARSVLKRPPVMIFDEATASLDTNTEREIQDNLRAAFKGRTTTVVLAHRLSTIVDSDEIIVVKDGLIVERGPHEDLLKLNGEYRLLWDKQSASSSVVKKEEKEQVVIAPTPQKHHHHH</sequence>
<feature type="transmembrane region" description="Helical" evidence="9">
    <location>
        <begin position="107"/>
        <end position="125"/>
    </location>
</feature>
<dbReference type="PANTHER" id="PTHR24221:SF402">
    <property type="entry name" value="IRON-SULFUR CLUSTERS TRANSPORTER ABCB7, MITOCHONDRIAL"/>
    <property type="match status" value="1"/>
</dbReference>
<dbReference type="GO" id="GO:0006879">
    <property type="term" value="P:intracellular iron ion homeostasis"/>
    <property type="evidence" value="ECO:0007669"/>
    <property type="project" value="TreeGrafter"/>
</dbReference>
<keyword evidence="4" id="KW-0547">Nucleotide-binding</keyword>
<dbReference type="PROSITE" id="PS00211">
    <property type="entry name" value="ABC_TRANSPORTER_1"/>
    <property type="match status" value="1"/>
</dbReference>
<dbReference type="PANTHER" id="PTHR24221">
    <property type="entry name" value="ATP-BINDING CASSETTE SUB-FAMILY B"/>
    <property type="match status" value="1"/>
</dbReference>
<evidence type="ECO:0000256" key="4">
    <source>
        <dbReference type="ARBA" id="ARBA00022741"/>
    </source>
</evidence>
<keyword evidence="6 9" id="KW-1133">Transmembrane helix</keyword>
<feature type="transmembrane region" description="Helical" evidence="9">
    <location>
        <begin position="179"/>
        <end position="205"/>
    </location>
</feature>
<feature type="region of interest" description="Disordered" evidence="8">
    <location>
        <begin position="633"/>
        <end position="653"/>
    </location>
</feature>
<dbReference type="GO" id="GO:0140359">
    <property type="term" value="F:ABC-type transporter activity"/>
    <property type="evidence" value="ECO:0007669"/>
    <property type="project" value="InterPro"/>
</dbReference>
<evidence type="ECO:0000256" key="3">
    <source>
        <dbReference type="ARBA" id="ARBA00022692"/>
    </source>
</evidence>
<dbReference type="PROSITE" id="PS50893">
    <property type="entry name" value="ABC_TRANSPORTER_2"/>
    <property type="match status" value="1"/>
</dbReference>
<dbReference type="SMART" id="SM00382">
    <property type="entry name" value="AAA"/>
    <property type="match status" value="1"/>
</dbReference>
<feature type="transmembrane region" description="Helical" evidence="9">
    <location>
        <begin position="329"/>
        <end position="347"/>
    </location>
</feature>
<feature type="transmembrane region" description="Helical" evidence="9">
    <location>
        <begin position="293"/>
        <end position="317"/>
    </location>
</feature>
<dbReference type="Gene3D" id="3.40.50.300">
    <property type="entry name" value="P-loop containing nucleotide triphosphate hydrolases"/>
    <property type="match status" value="1"/>
</dbReference>
<reference evidence="12 13" key="1">
    <citation type="submission" date="2024-03" db="EMBL/GenBank/DDBJ databases">
        <title>The Acrasis kona genome and developmental transcriptomes reveal deep origins of eukaryotic multicellular pathways.</title>
        <authorList>
            <person name="Sheikh S."/>
            <person name="Fu C.-J."/>
            <person name="Brown M.W."/>
            <person name="Baldauf S.L."/>
        </authorList>
    </citation>
    <scope>NUCLEOTIDE SEQUENCE [LARGE SCALE GENOMIC DNA]</scope>
    <source>
        <strain evidence="12 13">ATCC MYA-3509</strain>
    </source>
</reference>
<feature type="transmembrane region" description="Helical" evidence="9">
    <location>
        <begin position="211"/>
        <end position="231"/>
    </location>
</feature>
<protein>
    <submittedName>
        <fullName evidence="12">ATP-binding cassette, subfamily B protein</fullName>
    </submittedName>
</protein>
<dbReference type="InterPro" id="IPR039421">
    <property type="entry name" value="Type_1_exporter"/>
</dbReference>
<keyword evidence="7 9" id="KW-0472">Membrane</keyword>
<dbReference type="InterPro" id="IPR036640">
    <property type="entry name" value="ABC1_TM_sf"/>
</dbReference>
<evidence type="ECO:0000256" key="2">
    <source>
        <dbReference type="ARBA" id="ARBA00022448"/>
    </source>
</evidence>
<comment type="subcellular location">
    <subcellularLocation>
        <location evidence="1">Mitochondrion membrane</location>
        <topology evidence="1">Multi-pass membrane protein</topology>
    </subcellularLocation>
</comment>
<keyword evidence="13" id="KW-1185">Reference proteome</keyword>
<dbReference type="InterPro" id="IPR027417">
    <property type="entry name" value="P-loop_NTPase"/>
</dbReference>
<keyword evidence="5 12" id="KW-0067">ATP-binding</keyword>
<evidence type="ECO:0000256" key="9">
    <source>
        <dbReference type="SAM" id="Phobius"/>
    </source>
</evidence>
<dbReference type="AlphaFoldDB" id="A0AAW2YGY2"/>
<dbReference type="CDD" id="cd18582">
    <property type="entry name" value="ABC_6TM_ATM1_ABCB7"/>
    <property type="match status" value="1"/>
</dbReference>